<proteinExistence type="predicted"/>
<name>A0A2N4UCU7_9BURK</name>
<reference evidence="1 2" key="1">
    <citation type="submission" date="2017-10" db="EMBL/GenBank/DDBJ databases">
        <title>Two draft genome sequences of Pusillimonas sp. strains isolated from a nitrate- and radionuclide-contaminated groundwater in Russia.</title>
        <authorList>
            <person name="Grouzdev D.S."/>
            <person name="Tourova T.P."/>
            <person name="Goeva M.A."/>
            <person name="Babich T.L."/>
            <person name="Sokolova D.S."/>
            <person name="Abdullin R."/>
            <person name="Poltaraus A.B."/>
            <person name="Toshchakov S.V."/>
            <person name="Nazina T.N."/>
        </authorList>
    </citation>
    <scope>NUCLEOTIDE SEQUENCE [LARGE SCALE GENOMIC DNA]</scope>
    <source>
        <strain evidence="1 2">JR1/69-2-13</strain>
    </source>
</reference>
<dbReference type="Proteomes" id="UP000234328">
    <property type="component" value="Unassembled WGS sequence"/>
</dbReference>
<dbReference type="OrthoDB" id="9816036at2"/>
<keyword evidence="2" id="KW-1185">Reference proteome</keyword>
<sequence length="414" mass="45767">MSRGKRAVPATIADPAAAANKRVEEAVAEKRKRSQRPFPAAPFEETLEFARAIYTFGSGQPVRRLSIFDHLQKSPESGPSRQLIVNANKYGLIEGSYAAEHLKVTADGLKAIDADIQPREQTKARAKLAIDSIPPFAALYGRFVSNKLPARAALIDAAKEVGVPDGMHEECVDTFIVNLRFIGLLQTLSGAERIVTVDHLLDSLPSTQGTARKSVNETGRGIQTEREISRSEGRSHAVITTEHAHFDTTCFYVTPIGEDGSEQRQHADLFLGSLVEPALEQFSLTVVRADMIDKPGTITRQIIEYLLRSRLVIADLSFHNPNVFYELALRHAIRLPVVQLVRASDRIPFDLNQIRTVRIDTSGIHAFVPKIDTYRSEIASQVRRALEDPDAVDNPITTYYPGMRVHIDGAPPHG</sequence>
<organism evidence="1 2">
    <name type="scientific">Pollutimonas nitritireducens</name>
    <dbReference type="NCBI Taxonomy" id="2045209"/>
    <lineage>
        <taxon>Bacteria</taxon>
        <taxon>Pseudomonadati</taxon>
        <taxon>Pseudomonadota</taxon>
        <taxon>Betaproteobacteria</taxon>
        <taxon>Burkholderiales</taxon>
        <taxon>Alcaligenaceae</taxon>
        <taxon>Pollutimonas</taxon>
    </lineage>
</organism>
<evidence type="ECO:0000313" key="2">
    <source>
        <dbReference type="Proteomes" id="UP000234328"/>
    </source>
</evidence>
<protein>
    <submittedName>
        <fullName evidence="1">Uncharacterized protein</fullName>
    </submittedName>
</protein>
<dbReference type="EMBL" id="PDNV01000010">
    <property type="protein sequence ID" value="PLC52831.1"/>
    <property type="molecule type" value="Genomic_DNA"/>
</dbReference>
<evidence type="ECO:0000313" key="1">
    <source>
        <dbReference type="EMBL" id="PLC52831.1"/>
    </source>
</evidence>
<accession>A0A2N4UCU7</accession>
<dbReference type="AlphaFoldDB" id="A0A2N4UCU7"/>
<dbReference type="RefSeq" id="WP_102070965.1">
    <property type="nucleotide sequence ID" value="NZ_PDNV01000010.1"/>
</dbReference>
<gene>
    <name evidence="1" type="ORF">CR155_15585</name>
</gene>
<comment type="caution">
    <text evidence="1">The sequence shown here is derived from an EMBL/GenBank/DDBJ whole genome shotgun (WGS) entry which is preliminary data.</text>
</comment>